<dbReference type="STRING" id="3055.A0A2K3DSL9"/>
<dbReference type="GO" id="GO:0043161">
    <property type="term" value="P:proteasome-mediated ubiquitin-dependent protein catabolic process"/>
    <property type="evidence" value="ECO:0000318"/>
    <property type="project" value="GO_Central"/>
</dbReference>
<reference evidence="3 4" key="1">
    <citation type="journal article" date="2007" name="Science">
        <title>The Chlamydomonas genome reveals the evolution of key animal and plant functions.</title>
        <authorList>
            <person name="Merchant S.S."/>
            <person name="Prochnik S.E."/>
            <person name="Vallon O."/>
            <person name="Harris E.H."/>
            <person name="Karpowicz S.J."/>
            <person name="Witman G.B."/>
            <person name="Terry A."/>
            <person name="Salamov A."/>
            <person name="Fritz-Laylin L.K."/>
            <person name="Marechal-Drouard L."/>
            <person name="Marshall W.F."/>
            <person name="Qu L.H."/>
            <person name="Nelson D.R."/>
            <person name="Sanderfoot A.A."/>
            <person name="Spalding M.H."/>
            <person name="Kapitonov V.V."/>
            <person name="Ren Q."/>
            <person name="Ferris P."/>
            <person name="Lindquist E."/>
            <person name="Shapiro H."/>
            <person name="Lucas S.M."/>
            <person name="Grimwood J."/>
            <person name="Schmutz J."/>
            <person name="Cardol P."/>
            <person name="Cerutti H."/>
            <person name="Chanfreau G."/>
            <person name="Chen C.L."/>
            <person name="Cognat V."/>
            <person name="Croft M.T."/>
            <person name="Dent R."/>
            <person name="Dutcher S."/>
            <person name="Fernandez E."/>
            <person name="Fukuzawa H."/>
            <person name="Gonzalez-Ballester D."/>
            <person name="Gonzalez-Halphen D."/>
            <person name="Hallmann A."/>
            <person name="Hanikenne M."/>
            <person name="Hippler M."/>
            <person name="Inwood W."/>
            <person name="Jabbari K."/>
            <person name="Kalanon M."/>
            <person name="Kuras R."/>
            <person name="Lefebvre P.A."/>
            <person name="Lemaire S.D."/>
            <person name="Lobanov A.V."/>
            <person name="Lohr M."/>
            <person name="Manuell A."/>
            <person name="Meier I."/>
            <person name="Mets L."/>
            <person name="Mittag M."/>
            <person name="Mittelmeier T."/>
            <person name="Moroney J.V."/>
            <person name="Moseley J."/>
            <person name="Napoli C."/>
            <person name="Nedelcu A.M."/>
            <person name="Niyogi K."/>
            <person name="Novoselov S.V."/>
            <person name="Paulsen I.T."/>
            <person name="Pazour G."/>
            <person name="Purton S."/>
            <person name="Ral J.P."/>
            <person name="Riano-Pachon D.M."/>
            <person name="Riekhof W."/>
            <person name="Rymarquis L."/>
            <person name="Schroda M."/>
            <person name="Stern D."/>
            <person name="Umen J."/>
            <person name="Willows R."/>
            <person name="Wilson N."/>
            <person name="Zimmer S.L."/>
            <person name="Allmer J."/>
            <person name="Balk J."/>
            <person name="Bisova K."/>
            <person name="Chen C.J."/>
            <person name="Elias M."/>
            <person name="Gendler K."/>
            <person name="Hauser C."/>
            <person name="Lamb M.R."/>
            <person name="Ledford H."/>
            <person name="Long J.C."/>
            <person name="Minagawa J."/>
            <person name="Page M.D."/>
            <person name="Pan J."/>
            <person name="Pootakham W."/>
            <person name="Roje S."/>
            <person name="Rose A."/>
            <person name="Stahlberg E."/>
            <person name="Terauchi A.M."/>
            <person name="Yang P."/>
            <person name="Ball S."/>
            <person name="Bowler C."/>
            <person name="Dieckmann C.L."/>
            <person name="Gladyshev V.N."/>
            <person name="Green P."/>
            <person name="Jorgensen R."/>
            <person name="Mayfield S."/>
            <person name="Mueller-Roeber B."/>
            <person name="Rajamani S."/>
            <person name="Sayre R.T."/>
            <person name="Brokstein P."/>
            <person name="Dubchak I."/>
            <person name="Goodstein D."/>
            <person name="Hornick L."/>
            <person name="Huang Y.W."/>
            <person name="Jhaveri J."/>
            <person name="Luo Y."/>
            <person name="Martinez D."/>
            <person name="Ngau W.C."/>
            <person name="Otillar B."/>
            <person name="Poliakov A."/>
            <person name="Porter A."/>
            <person name="Szajkowski L."/>
            <person name="Werner G."/>
            <person name="Zhou K."/>
            <person name="Grigoriev I.V."/>
            <person name="Rokhsar D.S."/>
            <person name="Grossman A.R."/>
        </authorList>
    </citation>
    <scope>NUCLEOTIDE SEQUENCE [LARGE SCALE GENOMIC DNA]</scope>
    <source>
        <strain evidence="4">CC-503</strain>
    </source>
</reference>
<dbReference type="Pfam" id="PF00400">
    <property type="entry name" value="WD40"/>
    <property type="match status" value="5"/>
</dbReference>
<dbReference type="PROSITE" id="PS50082">
    <property type="entry name" value="WD_REPEATS_2"/>
    <property type="match status" value="3"/>
</dbReference>
<dbReference type="AlphaFoldDB" id="A0A2K3DSL9"/>
<sequence length="858" mass="89609">MAPRRRSARALVADSTDEEQEHVAGASGERAAAGSGHGVAAPAGPEPHSAPSSEITPTGDSTQGSDDSSSDSDGDGEEGEEEEELVGPLAPPEGTDEEGEDEEEPSYVDDGTDPMEEDEDEDDEEDEDEDEDDEDSDNRRPVSIQEFLAWRMLGRVPDSVRARDDTQRRYTPYEAAEPQSLPRTTDLWHHLAVGTGPAPPPRRNRAAHFDSYLDVSADAALQACRTAPYGRHTRQRLLAAARSQPAALAAMCYLGPRAGGGTDPAAAEAAVRTMVVGAAAAAAGTAAGGDVGTSGGGGVCAGAGGGEAAAAAAAVAPAFASPGSGGGGPVTRAAAARAAAAAAATSVASAIGRVFSGGGSGGGAAAGSAGPASGSAGGAASAAAPAMAALTFAPPPPPAGYLCGVPAVSAARLLLRREQGEAAGVAGGWSGAQRRHLACNSALPRHPAAIVDSLDSRAYIGQFSDNGQFFVAAFQDRRVRLYDVDQGWRLRKDITTRMCRCRFVIYSSIIPVVHLVEVGSSFDCVNSIANITEVHEPLSFDDTQRGPNDDFRLGRSFGIWSVQWSGDGREIVAGTNDQSVVVLDVETKRVVARAEGHQDDVNAVTYADGSPNVIVSGSDDTFIKVWDRRTMPAVSGSAAGSGAAAAASANTSPRYAKPVGVLVGHTEGLTHLHSRGDGRHVLSNAKDQTAKLWDLRAVQAGGSLRDAASAARLTSASRQSVPQFNWDYRWQEYPAAGRVVRHPHDTSLMTYRGHTVQHTLIRAYFSPQHTTGQRFIYTGSVEGGVHVYDVLTGQEVEGSPFRLHRKLVRDVSWHPFDPTMATVSWDGTVARWDAVPPAGGSDRTQLQVPGHDAYNDFY</sequence>
<dbReference type="EMBL" id="CM008966">
    <property type="protein sequence ID" value="PNW83517.1"/>
    <property type="molecule type" value="Genomic_DNA"/>
</dbReference>
<dbReference type="Proteomes" id="UP000006906">
    <property type="component" value="Chromosome 5"/>
</dbReference>
<dbReference type="SMART" id="SM00320">
    <property type="entry name" value="WD40"/>
    <property type="match status" value="6"/>
</dbReference>
<dbReference type="Gramene" id="PNW83517">
    <property type="protein sequence ID" value="PNW83517"/>
    <property type="gene ID" value="CHLRE_05g234500v5"/>
</dbReference>
<dbReference type="OrthoDB" id="63070at2759"/>
<evidence type="ECO:0000256" key="1">
    <source>
        <dbReference type="PROSITE-ProRule" id="PRU00221"/>
    </source>
</evidence>
<organism evidence="3 4">
    <name type="scientific">Chlamydomonas reinhardtii</name>
    <name type="common">Chlamydomonas smithii</name>
    <dbReference type="NCBI Taxonomy" id="3055"/>
    <lineage>
        <taxon>Eukaryota</taxon>
        <taxon>Viridiplantae</taxon>
        <taxon>Chlorophyta</taxon>
        <taxon>core chlorophytes</taxon>
        <taxon>Chlorophyceae</taxon>
        <taxon>CS clade</taxon>
        <taxon>Chlamydomonadales</taxon>
        <taxon>Chlamydomonadaceae</taxon>
        <taxon>Chlamydomonas</taxon>
    </lineage>
</organism>
<evidence type="ECO:0000313" key="3">
    <source>
        <dbReference type="EMBL" id="PNW83517.1"/>
    </source>
</evidence>
<feature type="compositionally biased region" description="Acidic residues" evidence="2">
    <location>
        <begin position="68"/>
        <end position="85"/>
    </location>
</feature>
<feature type="compositionally biased region" description="Acidic residues" evidence="2">
    <location>
        <begin position="94"/>
        <end position="136"/>
    </location>
</feature>
<dbReference type="GeneID" id="5726209"/>
<dbReference type="InterPro" id="IPR015943">
    <property type="entry name" value="WD40/YVTN_repeat-like_dom_sf"/>
</dbReference>
<keyword evidence="4" id="KW-1185">Reference proteome</keyword>
<dbReference type="InterPro" id="IPR001680">
    <property type="entry name" value="WD40_rpt"/>
</dbReference>
<dbReference type="PROSITE" id="PS50294">
    <property type="entry name" value="WD_REPEATS_REGION"/>
    <property type="match status" value="3"/>
</dbReference>
<name>A0A2K3DSL9_CHLRE</name>
<dbReference type="RefSeq" id="XP_042924764.1">
    <property type="nucleotide sequence ID" value="XM_043062200.1"/>
</dbReference>
<dbReference type="GO" id="GO:0080008">
    <property type="term" value="C:Cul4-RING E3 ubiquitin ligase complex"/>
    <property type="evidence" value="ECO:0000318"/>
    <property type="project" value="GO_Central"/>
</dbReference>
<dbReference type="InterPro" id="IPR051859">
    <property type="entry name" value="DCAF"/>
</dbReference>
<evidence type="ECO:0000256" key="2">
    <source>
        <dbReference type="SAM" id="MobiDB-lite"/>
    </source>
</evidence>
<feature type="compositionally biased region" description="Low complexity" evidence="2">
    <location>
        <begin position="24"/>
        <end position="34"/>
    </location>
</feature>
<protein>
    <submittedName>
        <fullName evidence="3">Uncharacterized protein</fullName>
    </submittedName>
</protein>
<feature type="repeat" description="WD" evidence="1">
    <location>
        <begin position="801"/>
        <end position="833"/>
    </location>
</feature>
<accession>A0A2K3DSL9</accession>
<dbReference type="FunFam" id="2.130.10.10:FF:000492">
    <property type="entry name" value="LEC14B homolog isoform X2"/>
    <property type="match status" value="1"/>
</dbReference>
<keyword evidence="1" id="KW-0853">WD repeat</keyword>
<evidence type="ECO:0000313" key="4">
    <source>
        <dbReference type="Proteomes" id="UP000006906"/>
    </source>
</evidence>
<dbReference type="KEGG" id="cre:CHLRE_05g234500v5"/>
<gene>
    <name evidence="3" type="ORF">CHLRE_05g234500v5</name>
</gene>
<dbReference type="PANTHER" id="PTHR19847">
    <property type="entry name" value="DDB1- AND CUL4-ASSOCIATED FACTOR 11"/>
    <property type="match status" value="1"/>
</dbReference>
<dbReference type="PANTHER" id="PTHR19847:SF7">
    <property type="entry name" value="DDB1- AND CUL4-ASSOCIATED FACTOR 11"/>
    <property type="match status" value="1"/>
</dbReference>
<dbReference type="SUPFAM" id="SSF50978">
    <property type="entry name" value="WD40 repeat-like"/>
    <property type="match status" value="1"/>
</dbReference>
<feature type="repeat" description="WD" evidence="1">
    <location>
        <begin position="594"/>
        <end position="636"/>
    </location>
</feature>
<feature type="repeat" description="WD" evidence="1">
    <location>
        <begin position="662"/>
        <end position="696"/>
    </location>
</feature>
<dbReference type="ExpressionAtlas" id="A0A2K3DSL9">
    <property type="expression patterns" value="baseline and differential"/>
</dbReference>
<feature type="region of interest" description="Disordered" evidence="2">
    <location>
        <begin position="1"/>
        <end position="143"/>
    </location>
</feature>
<dbReference type="InParanoid" id="A0A2K3DSL9"/>
<feature type="compositionally biased region" description="Polar residues" evidence="2">
    <location>
        <begin position="50"/>
        <end position="63"/>
    </location>
</feature>
<dbReference type="InterPro" id="IPR036322">
    <property type="entry name" value="WD40_repeat_dom_sf"/>
</dbReference>
<proteinExistence type="predicted"/>
<dbReference type="Gene3D" id="2.130.10.10">
    <property type="entry name" value="YVTN repeat-like/Quinoprotein amine dehydrogenase"/>
    <property type="match status" value="2"/>
</dbReference>